<evidence type="ECO:0000256" key="9">
    <source>
        <dbReference type="ARBA" id="ARBA00022824"/>
    </source>
</evidence>
<keyword evidence="10 14" id="KW-1133">Transmembrane helix</keyword>
<evidence type="ECO:0000313" key="16">
    <source>
        <dbReference type="EMBL" id="BAK02010.1"/>
    </source>
</evidence>
<keyword evidence="5" id="KW-0328">Glycosyltransferase</keyword>
<dbReference type="PANTHER" id="PTHR10050">
    <property type="entry name" value="DOLICHYL-PHOSPHATE-MANNOSE--PROTEIN MANNOSYLTRANSFERASE"/>
    <property type="match status" value="1"/>
</dbReference>
<evidence type="ECO:0000256" key="6">
    <source>
        <dbReference type="ARBA" id="ARBA00022679"/>
    </source>
</evidence>
<evidence type="ECO:0000256" key="4">
    <source>
        <dbReference type="ARBA" id="ARBA00012839"/>
    </source>
</evidence>
<dbReference type="EMBL" id="AK370811">
    <property type="protein sequence ID" value="BAK02010.1"/>
    <property type="molecule type" value="mRNA"/>
</dbReference>
<evidence type="ECO:0000256" key="10">
    <source>
        <dbReference type="ARBA" id="ARBA00022989"/>
    </source>
</evidence>
<keyword evidence="6" id="KW-0808">Transferase</keyword>
<evidence type="ECO:0000256" key="12">
    <source>
        <dbReference type="ARBA" id="ARBA00045085"/>
    </source>
</evidence>
<feature type="transmembrane region" description="Helical" evidence="14">
    <location>
        <begin position="569"/>
        <end position="590"/>
    </location>
</feature>
<dbReference type="InterPro" id="IPR036300">
    <property type="entry name" value="MIR_dom_sf"/>
</dbReference>
<feature type="transmembrane region" description="Helical" evidence="14">
    <location>
        <begin position="640"/>
        <end position="657"/>
    </location>
</feature>
<evidence type="ECO:0000256" key="3">
    <source>
        <dbReference type="ARBA" id="ARBA00007222"/>
    </source>
</evidence>
<name>F2E3T8_HORVV</name>
<feature type="transmembrane region" description="Helical" evidence="14">
    <location>
        <begin position="244"/>
        <end position="266"/>
    </location>
</feature>
<dbReference type="EC" id="2.4.1.109" evidence="4"/>
<sequence>MVGNKSQETLSVQGQWSVQAIRWLVLVSICAFTTKFYRLDSPNYVVFDEVHFGKFASWYITNTYHFDVHPPLAKMTFAAIGYLFGYDGSFGFVNGDHTYENTGVPFVQMRAVSAFCGALTAIIAYCMLIDMKYTLPIAILGSCFIVFDNYLTTMSRYILLDPQMVFYIIASCYSWMKFRCYTQSPFTKFWWMWLATTGFFLGCTLSVKLVGLSIVAVVGLCTVRELLDLSKANRTPRLSRVGQLWLARVICLILLPLIVFFSLYWIHFRILNYDHANGGETFMSERFRKSLIDKSLIKIKPVFYGSTVRIKNMNPDQKLYLHSQKLSNQSQKATVKNTPDIDSNWIIHPAFIDISVADAKGNQVLYVVKHGDYVRLEHASSGKYLTASHTASPLTAKYHKIFLKPLENQRFNQGYNETLWLIIVLNGSQQLGANHSTFVLLHPETFNFALFAPYEQNSDREFEQFEINTANISNYSGAIGAHWIIDSCKPPTGWEVSDVLNVDQPEPIQVGFYEKFVELIQVALRINSEFSSEGAGHLPPRKWPLMDHPMVWWISKDRDRWIVLLGNPFAWYISFLTLPVFVMVMITDVYKQRRGTTFLSKEQRGFLYSKGGFFLVCYLFHYVPFFFMKRILYFHHYMPGYLFSALVFTSLYQVLALKYQVLQNAVVVGILCAINIGFFYLFSDLCYATPQSKEYFEMIAWRDKWHFR</sequence>
<keyword evidence="9" id="KW-0256">Endoplasmic reticulum</keyword>
<comment type="catalytic activity">
    <reaction evidence="12">
        <text>a di-trans,poly-cis-dolichyl beta-D-mannosyl phosphate + L-threonyl-[protein] = 3-O-(alpha-D-mannosyl)-L-threonyl-[protein] + a di-trans,poly-cis-dolichyl phosphate + H(+)</text>
        <dbReference type="Rhea" id="RHEA:53396"/>
        <dbReference type="Rhea" id="RHEA-COMP:11060"/>
        <dbReference type="Rhea" id="RHEA-COMP:13547"/>
        <dbReference type="Rhea" id="RHEA-COMP:19498"/>
        <dbReference type="Rhea" id="RHEA-COMP:19501"/>
        <dbReference type="ChEBI" id="CHEBI:15378"/>
        <dbReference type="ChEBI" id="CHEBI:30013"/>
        <dbReference type="ChEBI" id="CHEBI:57683"/>
        <dbReference type="ChEBI" id="CHEBI:58211"/>
        <dbReference type="ChEBI" id="CHEBI:137323"/>
        <dbReference type="EC" id="2.4.1.109"/>
    </reaction>
</comment>
<dbReference type="InterPro" id="IPR032421">
    <property type="entry name" value="PMT_4TMC"/>
</dbReference>
<organism evidence="16">
    <name type="scientific">Hordeum vulgare subsp. vulgare</name>
    <name type="common">Domesticated barley</name>
    <dbReference type="NCBI Taxonomy" id="112509"/>
    <lineage>
        <taxon>Eukaryota</taxon>
        <taxon>Viridiplantae</taxon>
        <taxon>Streptophyta</taxon>
        <taxon>Embryophyta</taxon>
        <taxon>Tracheophyta</taxon>
        <taxon>Spermatophyta</taxon>
        <taxon>Magnoliopsida</taxon>
        <taxon>Liliopsida</taxon>
        <taxon>Poales</taxon>
        <taxon>Poaceae</taxon>
        <taxon>BOP clade</taxon>
        <taxon>Pooideae</taxon>
        <taxon>Triticodae</taxon>
        <taxon>Triticeae</taxon>
        <taxon>Hordeinae</taxon>
        <taxon>Hordeum</taxon>
    </lineage>
</organism>
<dbReference type="AlphaFoldDB" id="F2E3T8"/>
<feature type="transmembrane region" description="Helical" evidence="14">
    <location>
        <begin position="190"/>
        <end position="223"/>
    </location>
</feature>
<feature type="transmembrane region" description="Helical" evidence="14">
    <location>
        <begin position="664"/>
        <end position="682"/>
    </location>
</feature>
<dbReference type="SMART" id="SM00472">
    <property type="entry name" value="MIR"/>
    <property type="match status" value="2"/>
</dbReference>
<accession>F2E3T8</accession>
<dbReference type="Pfam" id="PF16192">
    <property type="entry name" value="PMT_4TMC"/>
    <property type="match status" value="1"/>
</dbReference>
<comment type="pathway">
    <text evidence="2">Protein modification; protein glycosylation.</text>
</comment>
<comment type="subcellular location">
    <subcellularLocation>
        <location evidence="1">Endoplasmic reticulum membrane</location>
        <topology evidence="1">Multi-pass membrane protein</topology>
    </subcellularLocation>
</comment>
<dbReference type="Gene3D" id="2.80.10.50">
    <property type="match status" value="1"/>
</dbReference>
<proteinExistence type="evidence at transcript level"/>
<feature type="transmembrane region" description="Helical" evidence="14">
    <location>
        <begin position="611"/>
        <end position="628"/>
    </location>
</feature>
<dbReference type="SUPFAM" id="SSF82109">
    <property type="entry name" value="MIR domain"/>
    <property type="match status" value="1"/>
</dbReference>
<evidence type="ECO:0000256" key="13">
    <source>
        <dbReference type="ARBA" id="ARBA00045102"/>
    </source>
</evidence>
<feature type="transmembrane region" description="Helical" evidence="14">
    <location>
        <begin position="111"/>
        <end position="128"/>
    </location>
</feature>
<keyword evidence="7 14" id="KW-0812">Transmembrane</keyword>
<evidence type="ECO:0000259" key="15">
    <source>
        <dbReference type="PROSITE" id="PS50919"/>
    </source>
</evidence>
<dbReference type="PROSITE" id="PS50919">
    <property type="entry name" value="MIR"/>
    <property type="match status" value="2"/>
</dbReference>
<dbReference type="UniPathway" id="UPA00378"/>
<evidence type="ECO:0000256" key="11">
    <source>
        <dbReference type="ARBA" id="ARBA00023136"/>
    </source>
</evidence>
<protein>
    <recommendedName>
        <fullName evidence="4">dolichyl-phosphate-mannose--protein mannosyltransferase</fullName>
        <ecNumber evidence="4">2.4.1.109</ecNumber>
    </recommendedName>
</protein>
<reference evidence="16" key="1">
    <citation type="journal article" date="2011" name="Plant Physiol.">
        <title>Comprehensive sequence analysis of 24,783 barley full-length cDNAs derived from 12 clone libraries.</title>
        <authorList>
            <person name="Matsumoto T."/>
            <person name="Tanaka T."/>
            <person name="Sakai H."/>
            <person name="Amano N."/>
            <person name="Kanamori H."/>
            <person name="Kurita K."/>
            <person name="Kikuta A."/>
            <person name="Kamiya K."/>
            <person name="Yamamoto M."/>
            <person name="Ikawa H."/>
            <person name="Fujii N."/>
            <person name="Hori K."/>
            <person name="Itoh T."/>
            <person name="Sato K."/>
        </authorList>
    </citation>
    <scope>NUCLEOTIDE SEQUENCE</scope>
    <source>
        <tissue evidence="16">Shoot and root</tissue>
    </source>
</reference>
<evidence type="ECO:0000256" key="8">
    <source>
        <dbReference type="ARBA" id="ARBA00022737"/>
    </source>
</evidence>
<feature type="domain" description="MIR" evidence="15">
    <location>
        <begin position="365"/>
        <end position="425"/>
    </location>
</feature>
<comment type="catalytic activity">
    <reaction evidence="13">
        <text>a di-trans,poly-cis-dolichyl beta-D-mannosyl phosphate + L-seryl-[protein] = 3-O-(alpha-D-mannosyl)-L-seryl-[protein] + a di-trans,poly-cis-dolichyl phosphate + H(+)</text>
        <dbReference type="Rhea" id="RHEA:17377"/>
        <dbReference type="Rhea" id="RHEA-COMP:9863"/>
        <dbReference type="Rhea" id="RHEA-COMP:13546"/>
        <dbReference type="Rhea" id="RHEA-COMP:19498"/>
        <dbReference type="Rhea" id="RHEA-COMP:19501"/>
        <dbReference type="ChEBI" id="CHEBI:15378"/>
        <dbReference type="ChEBI" id="CHEBI:29999"/>
        <dbReference type="ChEBI" id="CHEBI:57683"/>
        <dbReference type="ChEBI" id="CHEBI:58211"/>
        <dbReference type="ChEBI" id="CHEBI:137321"/>
        <dbReference type="EC" id="2.4.1.109"/>
    </reaction>
</comment>
<dbReference type="InterPro" id="IPR027005">
    <property type="entry name" value="PMT-like"/>
</dbReference>
<dbReference type="PANTHER" id="PTHR10050:SF46">
    <property type="entry name" value="PROTEIN O-MANNOSYL-TRANSFERASE 2"/>
    <property type="match status" value="1"/>
</dbReference>
<dbReference type="GO" id="GO:0005789">
    <property type="term" value="C:endoplasmic reticulum membrane"/>
    <property type="evidence" value="ECO:0007669"/>
    <property type="project" value="UniProtKB-SubCell"/>
</dbReference>
<comment type="similarity">
    <text evidence="3">Belongs to the glycosyltransferase 39 family.</text>
</comment>
<dbReference type="GO" id="GO:0000030">
    <property type="term" value="F:mannosyltransferase activity"/>
    <property type="evidence" value="ECO:0007669"/>
    <property type="project" value="InterPro"/>
</dbReference>
<evidence type="ECO:0000256" key="14">
    <source>
        <dbReference type="SAM" id="Phobius"/>
    </source>
</evidence>
<feature type="domain" description="MIR" evidence="15">
    <location>
        <begin position="299"/>
        <end position="350"/>
    </location>
</feature>
<keyword evidence="11 14" id="KW-0472">Membrane</keyword>
<dbReference type="GO" id="GO:0006493">
    <property type="term" value="P:protein O-linked glycosylation"/>
    <property type="evidence" value="ECO:0007669"/>
    <property type="project" value="InterPro"/>
</dbReference>
<feature type="transmembrane region" description="Helical" evidence="14">
    <location>
        <begin position="134"/>
        <end position="151"/>
    </location>
</feature>
<dbReference type="InterPro" id="IPR016093">
    <property type="entry name" value="MIR_motif"/>
</dbReference>
<keyword evidence="8" id="KW-0677">Repeat</keyword>
<dbReference type="InterPro" id="IPR003342">
    <property type="entry name" value="ArnT-like_N"/>
</dbReference>
<evidence type="ECO:0000256" key="7">
    <source>
        <dbReference type="ARBA" id="ARBA00022692"/>
    </source>
</evidence>
<evidence type="ECO:0000256" key="2">
    <source>
        <dbReference type="ARBA" id="ARBA00004922"/>
    </source>
</evidence>
<evidence type="ECO:0000256" key="5">
    <source>
        <dbReference type="ARBA" id="ARBA00022676"/>
    </source>
</evidence>
<dbReference type="Pfam" id="PF02366">
    <property type="entry name" value="PMT"/>
    <property type="match status" value="1"/>
</dbReference>
<evidence type="ECO:0000256" key="1">
    <source>
        <dbReference type="ARBA" id="ARBA00004477"/>
    </source>
</evidence>